<dbReference type="Pfam" id="PF24476">
    <property type="entry name" value="DUF7580"/>
    <property type="match status" value="1"/>
</dbReference>
<reference evidence="5" key="2">
    <citation type="submission" date="2013-04" db="EMBL/GenBank/DDBJ databases">
        <title>Genomic mechanisms accounting for the adaptation to parasitism in nematode-trapping fungi.</title>
        <authorList>
            <person name="Ahren D.G."/>
        </authorList>
    </citation>
    <scope>NUCLEOTIDE SEQUENCE [LARGE SCALE GENOMIC DNA]</scope>
    <source>
        <strain evidence="5">CBS 200.50</strain>
    </source>
</reference>
<protein>
    <submittedName>
        <fullName evidence="4">Uncharacterized protein</fullName>
    </submittedName>
</protein>
<evidence type="ECO:0000259" key="3">
    <source>
        <dbReference type="Pfam" id="PF24476"/>
    </source>
</evidence>
<dbReference type="AlphaFoldDB" id="S8A4K5"/>
<dbReference type="EMBL" id="AQGS01000612">
    <property type="protein sequence ID" value="EPS37714.1"/>
    <property type="molecule type" value="Genomic_DNA"/>
</dbReference>
<dbReference type="InterPro" id="IPR056002">
    <property type="entry name" value="DUF7580"/>
</dbReference>
<dbReference type="InterPro" id="IPR053137">
    <property type="entry name" value="NLR-like"/>
</dbReference>
<dbReference type="STRING" id="1284197.S8A4K5"/>
<dbReference type="PANTHER" id="PTHR46082">
    <property type="entry name" value="ATP/GTP-BINDING PROTEIN-RELATED"/>
    <property type="match status" value="1"/>
</dbReference>
<comment type="caution">
    <text evidence="4">The sequence shown here is derived from an EMBL/GenBank/DDBJ whole genome shotgun (WGS) entry which is preliminary data.</text>
</comment>
<dbReference type="InterPro" id="IPR000845">
    <property type="entry name" value="Nucleoside_phosphorylase_d"/>
</dbReference>
<evidence type="ECO:0000256" key="1">
    <source>
        <dbReference type="SAM" id="MobiDB-lite"/>
    </source>
</evidence>
<dbReference type="Proteomes" id="UP000015100">
    <property type="component" value="Unassembled WGS sequence"/>
</dbReference>
<feature type="region of interest" description="Disordered" evidence="1">
    <location>
        <begin position="581"/>
        <end position="600"/>
    </location>
</feature>
<dbReference type="OMA" id="PWISNQA"/>
<dbReference type="GO" id="GO:0009116">
    <property type="term" value="P:nucleoside metabolic process"/>
    <property type="evidence" value="ECO:0007669"/>
    <property type="project" value="InterPro"/>
</dbReference>
<evidence type="ECO:0000313" key="4">
    <source>
        <dbReference type="EMBL" id="EPS37714.1"/>
    </source>
</evidence>
<dbReference type="OrthoDB" id="1658288at2759"/>
<dbReference type="InterPro" id="IPR035994">
    <property type="entry name" value="Nucleoside_phosphorylase_sf"/>
</dbReference>
<name>S8A4K5_DACHA</name>
<dbReference type="eggNOG" id="KOG1840">
    <property type="taxonomic scope" value="Eukaryota"/>
</dbReference>
<evidence type="ECO:0000313" key="5">
    <source>
        <dbReference type="Proteomes" id="UP000015100"/>
    </source>
</evidence>
<gene>
    <name evidence="4" type="ORF">H072_8570</name>
</gene>
<reference evidence="4 5" key="1">
    <citation type="journal article" date="2013" name="PLoS Genet.">
        <title>Genomic mechanisms accounting for the adaptation to parasitism in nematode-trapping fungi.</title>
        <authorList>
            <person name="Meerupati T."/>
            <person name="Andersson K.M."/>
            <person name="Friman E."/>
            <person name="Kumar D."/>
            <person name="Tunlid A."/>
            <person name="Ahren D."/>
        </authorList>
    </citation>
    <scope>NUCLEOTIDE SEQUENCE [LARGE SCALE GENOMIC DNA]</scope>
    <source>
        <strain evidence="4 5">CBS 200.50</strain>
    </source>
</reference>
<dbReference type="HOGENOM" id="CLU_012073_1_0_1"/>
<sequence>MGSEEYTPLELAQETFQVVSDVAVKLAVDSKNRAFGKLGCLLAIVGLKDVTTLSHRQAEIYEAKIEVVLDQVERACTWPKNARTKGYPTLQALARKEADLKKINHGLKELVKRTHEFEALLTILEQTQTIQELTPEDMGLDADPATKKNNVPGYPPHVNEALYVTLDVHTSCDCPIQHLKLAKLRLDATEEHDGSQIPFEILFPASPAHHYGANPDKAIWHETMMMVSSKRPVKKRPTKFSQKSRVRQQIVRVEGKEMSFGDFCKHLKAKLGYCLRFNLVFESSEPVLRSEETPGKSLRNVKLVHSLSLSAILQKIGHKMATKEKFHLGYVLAKSVWQYYGSEWMKKPWTHDDIQFLEEQVSVDKTHGKLLSTYNPYFDPNFGNCDSLVGEYCPDGILLHRYPGVLALAIMLLEIIQGQTFGEFEDHQPYNLPKIKDHYKQAWVLVSGSTLDCNIMYKEVIKKCLDGKLFKEAPFDSDNPQNGLEIRRSIIYREIVFPLKHLLQLSSSSYSLDEPILQAPQDVEPLQLHKVESRSSIDAHHQTDFGVAASFVPAATSQQPPAEFQATYRPDMAVSVRSLNRMTSPEPRPFTPDSSMEHTTNCRIPRPASRDDFEIAIICAVKPEYDAVTLLLDEFFDDDGYTYGRAAQDQNTYLTGRIGQYNVVLALLPGMGKANAAQTAANFRSSFGGIELALLVGICGGVPTASDGQEIILGDVIISGSIIQYDLGRQFPNGFRRKSTLNDNLGRANADVRGFVAMLSTCHVSERLEARTSHHLAKLQREASRRHPGKYDYPGPAADKLFEATYLHKHQLSANCEICKQGVDNVCEHAMHGAVCGELHCDESHLVWRKRLDAKAKELKSTASVHEVQQPMLHIGTVASGDTVMRSGEIRDNIAKRDSIIAFEMEGAGVWDNLSCIIIKGVCDYSDCHKNKKWQNFAAATAASAMKAILERYNRRDRSPRPSWDRHGSNSR</sequence>
<dbReference type="PANTHER" id="PTHR46082:SF6">
    <property type="entry name" value="AAA+ ATPASE DOMAIN-CONTAINING PROTEIN-RELATED"/>
    <property type="match status" value="1"/>
</dbReference>
<feature type="domain" description="DUF7580" evidence="3">
    <location>
        <begin position="168"/>
        <end position="503"/>
    </location>
</feature>
<dbReference type="SUPFAM" id="SSF53167">
    <property type="entry name" value="Purine and uridine phosphorylases"/>
    <property type="match status" value="1"/>
</dbReference>
<organism evidence="4 5">
    <name type="scientific">Dactylellina haptotyla (strain CBS 200.50)</name>
    <name type="common">Nematode-trapping fungus</name>
    <name type="synonym">Monacrosporium haptotylum</name>
    <dbReference type="NCBI Taxonomy" id="1284197"/>
    <lineage>
        <taxon>Eukaryota</taxon>
        <taxon>Fungi</taxon>
        <taxon>Dikarya</taxon>
        <taxon>Ascomycota</taxon>
        <taxon>Pezizomycotina</taxon>
        <taxon>Orbiliomycetes</taxon>
        <taxon>Orbiliales</taxon>
        <taxon>Orbiliaceae</taxon>
        <taxon>Dactylellina</taxon>
    </lineage>
</organism>
<proteinExistence type="predicted"/>
<dbReference type="Pfam" id="PF01048">
    <property type="entry name" value="PNP_UDP_1"/>
    <property type="match status" value="1"/>
</dbReference>
<dbReference type="Gene3D" id="3.40.50.1580">
    <property type="entry name" value="Nucleoside phosphorylase domain"/>
    <property type="match status" value="1"/>
</dbReference>
<accession>S8A4K5</accession>
<keyword evidence="5" id="KW-1185">Reference proteome</keyword>
<evidence type="ECO:0000259" key="2">
    <source>
        <dbReference type="Pfam" id="PF01048"/>
    </source>
</evidence>
<dbReference type="GO" id="GO:0003824">
    <property type="term" value="F:catalytic activity"/>
    <property type="evidence" value="ECO:0007669"/>
    <property type="project" value="InterPro"/>
</dbReference>
<feature type="domain" description="Nucleoside phosphorylase" evidence="2">
    <location>
        <begin position="614"/>
        <end position="753"/>
    </location>
</feature>